<evidence type="ECO:0000313" key="2">
    <source>
        <dbReference type="EMBL" id="MCA1855049.1"/>
    </source>
</evidence>
<gene>
    <name evidence="2" type="ORF">LE190_03775</name>
</gene>
<protein>
    <recommendedName>
        <fullName evidence="4">Peptidase M48 domain-containing protein</fullName>
    </recommendedName>
</protein>
<dbReference type="Proteomes" id="UP001198602">
    <property type="component" value="Unassembled WGS sequence"/>
</dbReference>
<reference evidence="2 3" key="1">
    <citation type="submission" date="2021-07" db="EMBL/GenBank/DDBJ databases">
        <title>Characterization of Violacein-producing bacteria and related species.</title>
        <authorList>
            <person name="Wilson H.S."/>
            <person name="De Leon M.E."/>
        </authorList>
    </citation>
    <scope>NUCLEOTIDE SEQUENCE [LARGE SCALE GENOMIC DNA]</scope>
    <source>
        <strain evidence="2 3">HSC-2F05</strain>
    </source>
</reference>
<sequence>MKRLLALLLCCWALPAAGAAAAATATATAARTPFQARCEDSIGDTLSVLSAAQDGYRIDNSLSFRTLTAMKGRARPGQFVLGLTRTESRVSIQVGGRLLSDPASGYECIAPHIQVRLSYPPIVVYVGRELRPGSCAYEEVLAHEWRHLETYLDYLPRAEARVRLALARRFEDKPLYARIGQAQGLLQREVDRGWMPYIKSEMAKVETLQAAIDSPQEYARLGKVCGAEVQSLLRPVRKHQ</sequence>
<evidence type="ECO:0008006" key="4">
    <source>
        <dbReference type="Google" id="ProtNLM"/>
    </source>
</evidence>
<name>A0ABS7Y933_9BURK</name>
<keyword evidence="1" id="KW-0732">Signal</keyword>
<evidence type="ECO:0000313" key="3">
    <source>
        <dbReference type="Proteomes" id="UP001198602"/>
    </source>
</evidence>
<dbReference type="RefSeq" id="WP_225237444.1">
    <property type="nucleotide sequence ID" value="NZ_JAHYBX010000001.1"/>
</dbReference>
<keyword evidence="3" id="KW-1185">Reference proteome</keyword>
<organism evidence="2 3">
    <name type="scientific">Massilia hydrophila</name>
    <dbReference type="NCBI Taxonomy" id="3044279"/>
    <lineage>
        <taxon>Bacteria</taxon>
        <taxon>Pseudomonadati</taxon>
        <taxon>Pseudomonadota</taxon>
        <taxon>Betaproteobacteria</taxon>
        <taxon>Burkholderiales</taxon>
        <taxon>Oxalobacteraceae</taxon>
        <taxon>Telluria group</taxon>
        <taxon>Massilia</taxon>
    </lineage>
</organism>
<proteinExistence type="predicted"/>
<evidence type="ECO:0000256" key="1">
    <source>
        <dbReference type="SAM" id="SignalP"/>
    </source>
</evidence>
<dbReference type="EMBL" id="JAHYBX010000001">
    <property type="protein sequence ID" value="MCA1855049.1"/>
    <property type="molecule type" value="Genomic_DNA"/>
</dbReference>
<accession>A0ABS7Y933</accession>
<feature type="signal peptide" evidence="1">
    <location>
        <begin position="1"/>
        <end position="21"/>
    </location>
</feature>
<feature type="chain" id="PRO_5046151386" description="Peptidase M48 domain-containing protein" evidence="1">
    <location>
        <begin position="22"/>
        <end position="240"/>
    </location>
</feature>
<comment type="caution">
    <text evidence="2">The sequence shown here is derived from an EMBL/GenBank/DDBJ whole genome shotgun (WGS) entry which is preliminary data.</text>
</comment>